<proteinExistence type="predicted"/>
<sequence>MNTSDPAVDKNDVTQPVEVPKKTPGKKKESKGNENIHEGVERGEADAEKIRHETLKLKTKLKNFGIAEVTGKMAYDMIKEYNWCAYVLETLAVAAKNWKTSKNAPFTGLISFLVAFYVDRVFHKKLLVSRVFPNVFGWTSEKLRQREKMELESGDTIGRGSVVDREASEDAVRGLEKLMRSMNDLTNLIQNFEALKIAGSTACNMIGVIPEVEVDEEETVASLKTALAKDQLNVPELVEVVQSMFNVTAQLTQLAEEGPPFDIHPSFLPKNVS</sequence>
<gene>
    <name evidence="2" type="ORF">SASPL_152507</name>
</gene>
<dbReference type="PANTHER" id="PTHR34835">
    <property type="entry name" value="OS07G0283600 PROTEIN-RELATED"/>
    <property type="match status" value="1"/>
</dbReference>
<evidence type="ECO:0000313" key="3">
    <source>
        <dbReference type="Proteomes" id="UP000298416"/>
    </source>
</evidence>
<evidence type="ECO:0000313" key="2">
    <source>
        <dbReference type="EMBL" id="KAG6387320.1"/>
    </source>
</evidence>
<reference evidence="2" key="2">
    <citation type="submission" date="2020-08" db="EMBL/GenBank/DDBJ databases">
        <title>Plant Genome Project.</title>
        <authorList>
            <person name="Zhang R.-G."/>
        </authorList>
    </citation>
    <scope>NUCLEOTIDE SEQUENCE</scope>
    <source>
        <strain evidence="2">Huo1</strain>
        <tissue evidence="2">Leaf</tissue>
    </source>
</reference>
<organism evidence="2">
    <name type="scientific">Salvia splendens</name>
    <name type="common">Scarlet sage</name>
    <dbReference type="NCBI Taxonomy" id="180675"/>
    <lineage>
        <taxon>Eukaryota</taxon>
        <taxon>Viridiplantae</taxon>
        <taxon>Streptophyta</taxon>
        <taxon>Embryophyta</taxon>
        <taxon>Tracheophyta</taxon>
        <taxon>Spermatophyta</taxon>
        <taxon>Magnoliopsida</taxon>
        <taxon>eudicotyledons</taxon>
        <taxon>Gunneridae</taxon>
        <taxon>Pentapetalae</taxon>
        <taxon>asterids</taxon>
        <taxon>lamiids</taxon>
        <taxon>Lamiales</taxon>
        <taxon>Lamiaceae</taxon>
        <taxon>Nepetoideae</taxon>
        <taxon>Mentheae</taxon>
        <taxon>Salviinae</taxon>
        <taxon>Salvia</taxon>
        <taxon>Salvia subgen. Calosphace</taxon>
        <taxon>core Calosphace</taxon>
    </lineage>
</organism>
<feature type="region of interest" description="Disordered" evidence="1">
    <location>
        <begin position="1"/>
        <end position="47"/>
    </location>
</feature>
<protein>
    <submittedName>
        <fullName evidence="2">Uncharacterized protein</fullName>
    </submittedName>
</protein>
<dbReference type="EMBL" id="PNBA02000021">
    <property type="protein sequence ID" value="KAG6387320.1"/>
    <property type="molecule type" value="Genomic_DNA"/>
</dbReference>
<feature type="compositionally biased region" description="Basic and acidic residues" evidence="1">
    <location>
        <begin position="26"/>
        <end position="47"/>
    </location>
</feature>
<comment type="caution">
    <text evidence="2">The sequence shown here is derived from an EMBL/GenBank/DDBJ whole genome shotgun (WGS) entry which is preliminary data.</text>
</comment>
<keyword evidence="3" id="KW-1185">Reference proteome</keyword>
<dbReference type="Proteomes" id="UP000298416">
    <property type="component" value="Unassembled WGS sequence"/>
</dbReference>
<reference evidence="2" key="1">
    <citation type="submission" date="2018-01" db="EMBL/GenBank/DDBJ databases">
        <authorList>
            <person name="Mao J.F."/>
        </authorList>
    </citation>
    <scope>NUCLEOTIDE SEQUENCE</scope>
    <source>
        <strain evidence="2">Huo1</strain>
        <tissue evidence="2">Leaf</tissue>
    </source>
</reference>
<evidence type="ECO:0000256" key="1">
    <source>
        <dbReference type="SAM" id="MobiDB-lite"/>
    </source>
</evidence>
<accession>A0A8X8W3A3</accession>
<name>A0A8X8W3A3_SALSN</name>
<dbReference type="AlphaFoldDB" id="A0A8X8W3A3"/>
<dbReference type="PANTHER" id="PTHR34835:SF90">
    <property type="entry name" value="AMINOTRANSFERASE-LIKE PLANT MOBILE DOMAIN-CONTAINING PROTEIN"/>
    <property type="match status" value="1"/>
</dbReference>